<comment type="caution">
    <text evidence="2">The sequence shown here is derived from an EMBL/GenBank/DDBJ whole genome shotgun (WGS) entry which is preliminary data.</text>
</comment>
<organism evidence="2 3">
    <name type="scientific">Liparis tanakae</name>
    <name type="common">Tanaka's snailfish</name>
    <dbReference type="NCBI Taxonomy" id="230148"/>
    <lineage>
        <taxon>Eukaryota</taxon>
        <taxon>Metazoa</taxon>
        <taxon>Chordata</taxon>
        <taxon>Craniata</taxon>
        <taxon>Vertebrata</taxon>
        <taxon>Euteleostomi</taxon>
        <taxon>Actinopterygii</taxon>
        <taxon>Neopterygii</taxon>
        <taxon>Teleostei</taxon>
        <taxon>Neoteleostei</taxon>
        <taxon>Acanthomorphata</taxon>
        <taxon>Eupercaria</taxon>
        <taxon>Perciformes</taxon>
        <taxon>Cottioidei</taxon>
        <taxon>Cottales</taxon>
        <taxon>Liparidae</taxon>
        <taxon>Liparis</taxon>
    </lineage>
</organism>
<keyword evidence="1" id="KW-0732">Signal</keyword>
<evidence type="ECO:0000313" key="2">
    <source>
        <dbReference type="EMBL" id="TNN43607.1"/>
    </source>
</evidence>
<feature type="chain" id="PRO_5021325546" evidence="1">
    <location>
        <begin position="19"/>
        <end position="223"/>
    </location>
</feature>
<name>A0A4Z2FQT7_9TELE</name>
<gene>
    <name evidence="2" type="ORF">EYF80_046190</name>
</gene>
<protein>
    <submittedName>
        <fullName evidence="2">Uncharacterized protein</fullName>
    </submittedName>
</protein>
<reference evidence="2 3" key="1">
    <citation type="submission" date="2019-03" db="EMBL/GenBank/DDBJ databases">
        <title>First draft genome of Liparis tanakae, snailfish: a comprehensive survey of snailfish specific genes.</title>
        <authorList>
            <person name="Kim W."/>
            <person name="Song I."/>
            <person name="Jeong J.-H."/>
            <person name="Kim D."/>
            <person name="Kim S."/>
            <person name="Ryu S."/>
            <person name="Song J.Y."/>
            <person name="Lee S.K."/>
        </authorList>
    </citation>
    <scope>NUCLEOTIDE SEQUENCE [LARGE SCALE GENOMIC DNA]</scope>
    <source>
        <tissue evidence="2">Muscle</tissue>
    </source>
</reference>
<evidence type="ECO:0000313" key="3">
    <source>
        <dbReference type="Proteomes" id="UP000314294"/>
    </source>
</evidence>
<dbReference type="EMBL" id="SRLO01000956">
    <property type="protein sequence ID" value="TNN43607.1"/>
    <property type="molecule type" value="Genomic_DNA"/>
</dbReference>
<feature type="signal peptide" evidence="1">
    <location>
        <begin position="1"/>
        <end position="18"/>
    </location>
</feature>
<dbReference type="Proteomes" id="UP000314294">
    <property type="component" value="Unassembled WGS sequence"/>
</dbReference>
<sequence>MPWMVALVGVPLMALSCSRIMSTSLEEHSCWISATFLLISSMATSMGLSTSGYLLVSIVLRLHCSSTPPCFLPDMVNGISNTKRRMLWLFSKSVFRSTSSFSSRTVRMRLVRSFTSDGKAVFCDGGWRPDEMRIALHEEVEQVRCVAANGAQLGVTTLQDLVAEGRAHVSTPFKERAGKLEGEEDRRGGQASLCSIALQHRSAASLCSIALQQVNRRAGRRTL</sequence>
<dbReference type="AlphaFoldDB" id="A0A4Z2FQT7"/>
<evidence type="ECO:0000256" key="1">
    <source>
        <dbReference type="SAM" id="SignalP"/>
    </source>
</evidence>
<proteinExistence type="predicted"/>
<keyword evidence="3" id="KW-1185">Reference proteome</keyword>
<accession>A0A4Z2FQT7</accession>